<keyword evidence="6" id="KW-1185">Reference proteome</keyword>
<evidence type="ECO:0000313" key="5">
    <source>
        <dbReference type="EMBL" id="KAB7498125.1"/>
    </source>
</evidence>
<dbReference type="EMBL" id="SEYY01019564">
    <property type="protein sequence ID" value="KAB7498125.1"/>
    <property type="molecule type" value="Genomic_DNA"/>
</dbReference>
<dbReference type="GO" id="GO:0005615">
    <property type="term" value="C:extracellular space"/>
    <property type="evidence" value="ECO:0007669"/>
    <property type="project" value="TreeGrafter"/>
</dbReference>
<organism evidence="5 6">
    <name type="scientific">Armadillidium nasatum</name>
    <dbReference type="NCBI Taxonomy" id="96803"/>
    <lineage>
        <taxon>Eukaryota</taxon>
        <taxon>Metazoa</taxon>
        <taxon>Ecdysozoa</taxon>
        <taxon>Arthropoda</taxon>
        <taxon>Crustacea</taxon>
        <taxon>Multicrustacea</taxon>
        <taxon>Malacostraca</taxon>
        <taxon>Eumalacostraca</taxon>
        <taxon>Peracarida</taxon>
        <taxon>Isopoda</taxon>
        <taxon>Oniscidea</taxon>
        <taxon>Crinocheta</taxon>
        <taxon>Armadillidiidae</taxon>
        <taxon>Armadillidium</taxon>
    </lineage>
</organism>
<dbReference type="SUPFAM" id="SSF100895">
    <property type="entry name" value="Kazal-type serine protease inhibitors"/>
    <property type="match status" value="2"/>
</dbReference>
<name>A0A5N5SW32_9CRUS</name>
<keyword evidence="1" id="KW-0732">Signal</keyword>
<keyword evidence="2" id="KW-1015">Disulfide bond</keyword>
<dbReference type="PANTHER" id="PTHR13866:SF29">
    <property type="entry name" value="FOLLISTATIN"/>
    <property type="match status" value="1"/>
</dbReference>
<dbReference type="GO" id="GO:0005509">
    <property type="term" value="F:calcium ion binding"/>
    <property type="evidence" value="ECO:0007669"/>
    <property type="project" value="TreeGrafter"/>
</dbReference>
<sequence length="135" mass="15082">MKNGLPKCVCSPKCYLQHKSSVCGTDGRTYSSECQLLKRSCRKKKQLYVKHSGPCQTCRGVKCKRKRTCILDELLKPRCLKCPKSCKSKPMKKKRLICGTDGITYESKCHIKMASCQAGHTPNIQLPPISCAVNS</sequence>
<dbReference type="InterPro" id="IPR036058">
    <property type="entry name" value="Kazal_dom_sf"/>
</dbReference>
<dbReference type="InterPro" id="IPR002350">
    <property type="entry name" value="Kazal_dom"/>
</dbReference>
<feature type="non-terminal residue" evidence="5">
    <location>
        <position position="135"/>
    </location>
</feature>
<evidence type="ECO:0000313" key="6">
    <source>
        <dbReference type="Proteomes" id="UP000326759"/>
    </source>
</evidence>
<evidence type="ECO:0000256" key="3">
    <source>
        <dbReference type="ARBA" id="ARBA00023180"/>
    </source>
</evidence>
<reference evidence="5 6" key="1">
    <citation type="journal article" date="2019" name="PLoS Biol.">
        <title>Sex chromosomes control vertical transmission of feminizing Wolbachia symbionts in an isopod.</title>
        <authorList>
            <person name="Becking T."/>
            <person name="Chebbi M.A."/>
            <person name="Giraud I."/>
            <person name="Moumen B."/>
            <person name="Laverre T."/>
            <person name="Caubet Y."/>
            <person name="Peccoud J."/>
            <person name="Gilbert C."/>
            <person name="Cordaux R."/>
        </authorList>
    </citation>
    <scope>NUCLEOTIDE SEQUENCE [LARGE SCALE GENOMIC DNA]</scope>
    <source>
        <strain evidence="5">ANa2</strain>
        <tissue evidence="5">Whole body excluding digestive tract and cuticle</tissue>
    </source>
</reference>
<dbReference type="GO" id="GO:0050840">
    <property type="term" value="F:extracellular matrix binding"/>
    <property type="evidence" value="ECO:0007669"/>
    <property type="project" value="TreeGrafter"/>
</dbReference>
<dbReference type="OrthoDB" id="192611at2759"/>
<keyword evidence="3" id="KW-0325">Glycoprotein</keyword>
<evidence type="ECO:0000256" key="2">
    <source>
        <dbReference type="ARBA" id="ARBA00023157"/>
    </source>
</evidence>
<gene>
    <name evidence="5" type="primary">FST_1</name>
    <name evidence="5" type="ORF">Anas_08640</name>
</gene>
<dbReference type="PANTHER" id="PTHR13866">
    <property type="entry name" value="SPARC OSTEONECTIN"/>
    <property type="match status" value="1"/>
</dbReference>
<evidence type="ECO:0000256" key="1">
    <source>
        <dbReference type="ARBA" id="ARBA00022729"/>
    </source>
</evidence>
<dbReference type="CDD" id="cd00104">
    <property type="entry name" value="KAZAL_FS"/>
    <property type="match status" value="1"/>
</dbReference>
<protein>
    <submittedName>
        <fullName evidence="5">Follistatin</fullName>
    </submittedName>
</protein>
<dbReference type="Pfam" id="PF07648">
    <property type="entry name" value="Kazal_2"/>
    <property type="match status" value="2"/>
</dbReference>
<feature type="domain" description="Kazal-like" evidence="4">
    <location>
        <begin position="1"/>
        <end position="57"/>
    </location>
</feature>
<dbReference type="GO" id="GO:0005518">
    <property type="term" value="F:collagen binding"/>
    <property type="evidence" value="ECO:0007669"/>
    <property type="project" value="TreeGrafter"/>
</dbReference>
<evidence type="ECO:0000259" key="4">
    <source>
        <dbReference type="PROSITE" id="PS51465"/>
    </source>
</evidence>
<comment type="caution">
    <text evidence="5">The sequence shown here is derived from an EMBL/GenBank/DDBJ whole genome shotgun (WGS) entry which is preliminary data.</text>
</comment>
<proteinExistence type="predicted"/>
<dbReference type="Gene3D" id="3.30.60.30">
    <property type="match status" value="2"/>
</dbReference>
<dbReference type="Proteomes" id="UP000326759">
    <property type="component" value="Unassembled WGS sequence"/>
</dbReference>
<dbReference type="SMART" id="SM00280">
    <property type="entry name" value="KAZAL"/>
    <property type="match status" value="2"/>
</dbReference>
<accession>A0A5N5SW32</accession>
<dbReference type="AlphaFoldDB" id="A0A5N5SW32"/>
<dbReference type="PROSITE" id="PS51465">
    <property type="entry name" value="KAZAL_2"/>
    <property type="match status" value="1"/>
</dbReference>